<dbReference type="SMART" id="SM00490">
    <property type="entry name" value="HELICc"/>
    <property type="match status" value="1"/>
</dbReference>
<dbReference type="OrthoDB" id="5409596at2759"/>
<comment type="catalytic activity">
    <reaction evidence="2">
        <text>Couples ATP hydrolysis with the unwinding of duplex DNA by translocating in the 3'-5' direction.</text>
        <dbReference type="EC" id="5.6.2.4"/>
    </reaction>
</comment>
<accession>A0A232M3E2</accession>
<dbReference type="Pfam" id="PF00271">
    <property type="entry name" value="Helicase_C"/>
    <property type="match status" value="1"/>
</dbReference>
<dbReference type="InterPro" id="IPR027417">
    <property type="entry name" value="P-loop_NTPase"/>
</dbReference>
<sequence length="552" mass="61336">MLSTETVYFACSATVDQESERFIIDKCGFHPEGNNPGDLEIIRTSVDRPDISLCIYPIPAGKATAYELLAFLLKDAVDVSGEPTPLGIPKTVIFIDGLTKVKRVAGALQAVLVRQYRYPVELAALTVDSSTSLTPAFDQDRIYNEFEKPDSYIRVCSATTSLGMGIDIPDIEAVIQWDIPVSFDIKDLWQRIGRAVRKHGLLGIAVLFVSYWMFDRLGYGGPPAGQGESSDAPNQLSVRTKRRRHQLKRDRAPSGLVQTDGSIASETESRLPDQPPPSSSSTPGKAKRKKWSKEELKKRRELSSKCARVINAPCHRRVILDMLQEARCDPSTRDDMAPSERCCNGQGCNPGIIDVPELQSLPPVPQRPKADTAAGIALHLLEDWLSERATAMVPEENRWMRWPADVLLDSEYQWAVVRAFNKCKSILDFRIKDVTDLANFFPLDEWVYKAEYADPLMQFLRVNCDNIIAKARESKKRKRPADAEEHSTTVGTVQSDTPSGQKARDNGIAYLAATKRAESLHRKASAAAISRRTALAEVSTNHSVPTREGAEK</sequence>
<gene>
    <name evidence="6" type="ORF">Egran_01362</name>
</gene>
<evidence type="ECO:0000313" key="6">
    <source>
        <dbReference type="EMBL" id="OXV10876.1"/>
    </source>
</evidence>
<feature type="compositionally biased region" description="Polar residues" evidence="4">
    <location>
        <begin position="488"/>
        <end position="500"/>
    </location>
</feature>
<dbReference type="AlphaFoldDB" id="A0A232M3E2"/>
<dbReference type="GO" id="GO:0000724">
    <property type="term" value="P:double-strand break repair via homologous recombination"/>
    <property type="evidence" value="ECO:0007669"/>
    <property type="project" value="TreeGrafter"/>
</dbReference>
<evidence type="ECO:0000256" key="2">
    <source>
        <dbReference type="ARBA" id="ARBA00034617"/>
    </source>
</evidence>
<dbReference type="Gene3D" id="3.40.50.300">
    <property type="entry name" value="P-loop containing nucleotide triphosphate hydrolases"/>
    <property type="match status" value="1"/>
</dbReference>
<feature type="region of interest" description="Disordered" evidence="4">
    <location>
        <begin position="473"/>
        <end position="507"/>
    </location>
</feature>
<keyword evidence="7" id="KW-1185">Reference proteome</keyword>
<comment type="caution">
    <text evidence="6">The sequence shown here is derived from an EMBL/GenBank/DDBJ whole genome shotgun (WGS) entry which is preliminary data.</text>
</comment>
<feature type="region of interest" description="Disordered" evidence="4">
    <location>
        <begin position="222"/>
        <end position="297"/>
    </location>
</feature>
<evidence type="ECO:0000256" key="3">
    <source>
        <dbReference type="ARBA" id="ARBA00034808"/>
    </source>
</evidence>
<comment type="similarity">
    <text evidence="1">Belongs to the helicase family. RecQ subfamily.</text>
</comment>
<protein>
    <recommendedName>
        <fullName evidence="3">DNA 3'-5' helicase</fullName>
        <ecNumber evidence="3">5.6.2.4</ecNumber>
    </recommendedName>
</protein>
<evidence type="ECO:0000313" key="7">
    <source>
        <dbReference type="Proteomes" id="UP000243515"/>
    </source>
</evidence>
<reference evidence="6 7" key="1">
    <citation type="journal article" date="2015" name="Environ. Microbiol.">
        <title>Metagenome sequence of Elaphomyces granulatus from sporocarp tissue reveals Ascomycota ectomycorrhizal fingerprints of genome expansion and a Proteobacteria-rich microbiome.</title>
        <authorList>
            <person name="Quandt C.A."/>
            <person name="Kohler A."/>
            <person name="Hesse C.N."/>
            <person name="Sharpton T.J."/>
            <person name="Martin F."/>
            <person name="Spatafora J.W."/>
        </authorList>
    </citation>
    <scope>NUCLEOTIDE SEQUENCE [LARGE SCALE GENOMIC DNA]</scope>
    <source>
        <strain evidence="6 7">OSC145934</strain>
    </source>
</reference>
<dbReference type="EMBL" id="NPHW01002717">
    <property type="protein sequence ID" value="OXV10876.1"/>
    <property type="molecule type" value="Genomic_DNA"/>
</dbReference>
<dbReference type="PROSITE" id="PS51194">
    <property type="entry name" value="HELICASE_CTER"/>
    <property type="match status" value="1"/>
</dbReference>
<dbReference type="InterPro" id="IPR001650">
    <property type="entry name" value="Helicase_C-like"/>
</dbReference>
<dbReference type="GO" id="GO:0009378">
    <property type="term" value="F:four-way junction helicase activity"/>
    <property type="evidence" value="ECO:0007669"/>
    <property type="project" value="TreeGrafter"/>
</dbReference>
<feature type="compositionally biased region" description="Polar residues" evidence="4">
    <location>
        <begin position="227"/>
        <end position="238"/>
    </location>
</feature>
<dbReference type="SUPFAM" id="SSF52540">
    <property type="entry name" value="P-loop containing nucleoside triphosphate hydrolases"/>
    <property type="match status" value="1"/>
</dbReference>
<dbReference type="PANTHER" id="PTHR13710:SF120">
    <property type="entry name" value="BIFUNCTIONAL 3'-5' EXONUCLEASE_ATP-DEPENDENT HELICASE WRN"/>
    <property type="match status" value="1"/>
</dbReference>
<organism evidence="6 7">
    <name type="scientific">Elaphomyces granulatus</name>
    <dbReference type="NCBI Taxonomy" id="519963"/>
    <lineage>
        <taxon>Eukaryota</taxon>
        <taxon>Fungi</taxon>
        <taxon>Dikarya</taxon>
        <taxon>Ascomycota</taxon>
        <taxon>Pezizomycotina</taxon>
        <taxon>Eurotiomycetes</taxon>
        <taxon>Eurotiomycetidae</taxon>
        <taxon>Eurotiales</taxon>
        <taxon>Elaphomycetaceae</taxon>
        <taxon>Elaphomyces</taxon>
    </lineage>
</organism>
<feature type="compositionally biased region" description="Polar residues" evidence="4">
    <location>
        <begin position="256"/>
        <end position="266"/>
    </location>
</feature>
<feature type="domain" description="Helicase C-terminal" evidence="5">
    <location>
        <begin position="72"/>
        <end position="264"/>
    </location>
</feature>
<dbReference type="Proteomes" id="UP000243515">
    <property type="component" value="Unassembled WGS sequence"/>
</dbReference>
<feature type="compositionally biased region" description="Basic residues" evidence="4">
    <location>
        <begin position="239"/>
        <end position="248"/>
    </location>
</feature>
<dbReference type="GO" id="GO:0005737">
    <property type="term" value="C:cytoplasm"/>
    <property type="evidence" value="ECO:0007669"/>
    <property type="project" value="TreeGrafter"/>
</dbReference>
<dbReference type="EC" id="5.6.2.4" evidence="3"/>
<dbReference type="CDD" id="cd18785">
    <property type="entry name" value="SF2_C"/>
    <property type="match status" value="1"/>
</dbReference>
<evidence type="ECO:0000256" key="4">
    <source>
        <dbReference type="SAM" id="MobiDB-lite"/>
    </source>
</evidence>
<evidence type="ECO:0000256" key="1">
    <source>
        <dbReference type="ARBA" id="ARBA00005446"/>
    </source>
</evidence>
<name>A0A232M3E2_9EURO</name>
<proteinExistence type="inferred from homology"/>
<dbReference type="GO" id="GO:0005634">
    <property type="term" value="C:nucleus"/>
    <property type="evidence" value="ECO:0007669"/>
    <property type="project" value="TreeGrafter"/>
</dbReference>
<dbReference type="GO" id="GO:0005694">
    <property type="term" value="C:chromosome"/>
    <property type="evidence" value="ECO:0007669"/>
    <property type="project" value="TreeGrafter"/>
</dbReference>
<evidence type="ECO:0000259" key="5">
    <source>
        <dbReference type="PROSITE" id="PS51194"/>
    </source>
</evidence>
<dbReference type="GO" id="GO:0043138">
    <property type="term" value="F:3'-5' DNA helicase activity"/>
    <property type="evidence" value="ECO:0007669"/>
    <property type="project" value="UniProtKB-EC"/>
</dbReference>
<dbReference type="PANTHER" id="PTHR13710">
    <property type="entry name" value="DNA HELICASE RECQ FAMILY MEMBER"/>
    <property type="match status" value="1"/>
</dbReference>